<proteinExistence type="predicted"/>
<gene>
    <name evidence="3" type="ORF">EUX54_06780</name>
</gene>
<dbReference type="AlphaFoldDB" id="A0A502JJ65"/>
<protein>
    <submittedName>
        <fullName evidence="3">Uncharacterized protein</fullName>
    </submittedName>
</protein>
<keyword evidence="1" id="KW-0812">Transmembrane</keyword>
<name>A0A502JJ65_HAEHA</name>
<evidence type="ECO:0000256" key="1">
    <source>
        <dbReference type="SAM" id="Phobius"/>
    </source>
</evidence>
<feature type="signal peptide" evidence="2">
    <location>
        <begin position="1"/>
        <end position="22"/>
    </location>
</feature>
<comment type="caution">
    <text evidence="3">The sequence shown here is derived from an EMBL/GenBank/DDBJ whole genome shotgun (WGS) entry which is preliminary data.</text>
</comment>
<evidence type="ECO:0000256" key="2">
    <source>
        <dbReference type="SAM" id="SignalP"/>
    </source>
</evidence>
<organism evidence="3 4">
    <name type="scientific">Haemophilus haemolyticus</name>
    <dbReference type="NCBI Taxonomy" id="726"/>
    <lineage>
        <taxon>Bacteria</taxon>
        <taxon>Pseudomonadati</taxon>
        <taxon>Pseudomonadota</taxon>
        <taxon>Gammaproteobacteria</taxon>
        <taxon>Pasteurellales</taxon>
        <taxon>Pasteurellaceae</taxon>
        <taxon>Haemophilus</taxon>
    </lineage>
</organism>
<dbReference type="EMBL" id="SDPI01000031">
    <property type="protein sequence ID" value="TPG99371.1"/>
    <property type="molecule type" value="Genomic_DNA"/>
</dbReference>
<keyword evidence="1" id="KW-1133">Transmembrane helix</keyword>
<evidence type="ECO:0000313" key="3">
    <source>
        <dbReference type="EMBL" id="TPG99371.1"/>
    </source>
</evidence>
<dbReference type="RefSeq" id="WP_102704450.1">
    <property type="nucleotide sequence ID" value="NZ_AP024093.1"/>
</dbReference>
<dbReference type="Proteomes" id="UP000318695">
    <property type="component" value="Unassembled WGS sequence"/>
</dbReference>
<keyword evidence="2" id="KW-0732">Signal</keyword>
<feature type="chain" id="PRO_5021298996" evidence="2">
    <location>
        <begin position="23"/>
        <end position="76"/>
    </location>
</feature>
<keyword evidence="1" id="KW-0472">Membrane</keyword>
<sequence>MSDLKKYLIAAVALGSSVGAFAGSESAQKVQIDVSGMLNQVDFSTVIAGIIAAGGVLIGPRIAKMGIRFILGLFGK</sequence>
<feature type="transmembrane region" description="Helical" evidence="1">
    <location>
        <begin position="43"/>
        <end position="63"/>
    </location>
</feature>
<accession>A0A502JJ65</accession>
<reference evidence="3 4" key="1">
    <citation type="submission" date="2019-01" db="EMBL/GenBank/DDBJ databases">
        <title>Comparative genomic analysis identifies haemin-independent Haemophilus haemolyticus: a formal re-classification of Haemophilus intermedius.</title>
        <authorList>
            <person name="Harris T.M."/>
            <person name="Price E.P."/>
            <person name="Sarovich D.S."/>
            <person name="Norskov-Lauritsen N."/>
            <person name="Beissbarth J."/>
            <person name="Chang A.B."/>
            <person name="Smith-Vaughan H.C."/>
        </authorList>
    </citation>
    <scope>NUCLEOTIDE SEQUENCE [LARGE SCALE GENOMIC DNA]</scope>
    <source>
        <strain evidence="3 4">CCUG 30218</strain>
    </source>
</reference>
<evidence type="ECO:0000313" key="4">
    <source>
        <dbReference type="Proteomes" id="UP000318695"/>
    </source>
</evidence>